<comment type="caution">
    <text evidence="3">The sequence shown here is derived from an EMBL/GenBank/DDBJ whole genome shotgun (WGS) entry which is preliminary data.</text>
</comment>
<feature type="chain" id="PRO_5039032074" evidence="2">
    <location>
        <begin position="22"/>
        <end position="280"/>
    </location>
</feature>
<dbReference type="PROSITE" id="PS51257">
    <property type="entry name" value="PROKAR_LIPOPROTEIN"/>
    <property type="match status" value="1"/>
</dbReference>
<proteinExistence type="predicted"/>
<feature type="compositionally biased region" description="Low complexity" evidence="1">
    <location>
        <begin position="21"/>
        <end position="66"/>
    </location>
</feature>
<feature type="region of interest" description="Disordered" evidence="1">
    <location>
        <begin position="20"/>
        <end position="68"/>
    </location>
</feature>
<name>A0A0R1SQN6_9LACO</name>
<evidence type="ECO:0000313" key="3">
    <source>
        <dbReference type="EMBL" id="KRL68565.1"/>
    </source>
</evidence>
<dbReference type="RefSeq" id="WP_057864008.1">
    <property type="nucleotide sequence ID" value="NZ_AZEY01000023.1"/>
</dbReference>
<reference evidence="3 4" key="1">
    <citation type="journal article" date="2015" name="Genome Announc.">
        <title>Expanding the biotechnology potential of lactobacilli through comparative genomics of 213 strains and associated genera.</title>
        <authorList>
            <person name="Sun Z."/>
            <person name="Harris H.M."/>
            <person name="McCann A."/>
            <person name="Guo C."/>
            <person name="Argimon S."/>
            <person name="Zhang W."/>
            <person name="Yang X."/>
            <person name="Jeffery I.B."/>
            <person name="Cooney J.C."/>
            <person name="Kagawa T.F."/>
            <person name="Liu W."/>
            <person name="Song Y."/>
            <person name="Salvetti E."/>
            <person name="Wrobel A."/>
            <person name="Rasinkangas P."/>
            <person name="Parkhill J."/>
            <person name="Rea M.C."/>
            <person name="O'Sullivan O."/>
            <person name="Ritari J."/>
            <person name="Douillard F.P."/>
            <person name="Paul Ross R."/>
            <person name="Yang R."/>
            <person name="Briner A.E."/>
            <person name="Felis G.E."/>
            <person name="de Vos W.M."/>
            <person name="Barrangou R."/>
            <person name="Klaenhammer T.R."/>
            <person name="Caufield P.W."/>
            <person name="Cui Y."/>
            <person name="Zhang H."/>
            <person name="O'Toole P.W."/>
        </authorList>
    </citation>
    <scope>NUCLEOTIDE SEQUENCE [LARGE SCALE GENOMIC DNA]</scope>
    <source>
        <strain evidence="3 4">DSM 14421</strain>
    </source>
</reference>
<feature type="signal peptide" evidence="2">
    <location>
        <begin position="1"/>
        <end position="21"/>
    </location>
</feature>
<dbReference type="Proteomes" id="UP000052013">
    <property type="component" value="Unassembled WGS sequence"/>
</dbReference>
<sequence>MKRTLLIVGAMLALVLGGCGNQSQSKNSSSTSESTSAKSSSSNSSTSSNSSSAASSSTASGSSAAAHRSDANTNTYLRLSKFNQQLTQKLGSIKLPKNDGLSEHNGYVNVRYSGDQANYQISYSVGDQARALNATALKNENPYAVLTRKTYDSNDQAGQQIDQHDIENGLPKVNLGSNIHGTIDSAAGSEYLTWNEGRWNLTVHADRVANEDATQLGKQTVQLLDSYTLPVPNTKGAIMFDSQIVDRQRDQKIAWQDGNSVYTLQTHSPETGIRMAASIS</sequence>
<gene>
    <name evidence="3" type="ORF">FC85_GL002381</name>
</gene>
<protein>
    <submittedName>
        <fullName evidence="3">Lipoprotein</fullName>
    </submittedName>
</protein>
<accession>A0A0R1SQN6</accession>
<keyword evidence="2" id="KW-0732">Signal</keyword>
<dbReference type="STRING" id="1423739.FC85_GL002381"/>
<organism evidence="3 4">
    <name type="scientific">Lentilactobacillus diolivorans DSM 14421</name>
    <dbReference type="NCBI Taxonomy" id="1423739"/>
    <lineage>
        <taxon>Bacteria</taxon>
        <taxon>Bacillati</taxon>
        <taxon>Bacillota</taxon>
        <taxon>Bacilli</taxon>
        <taxon>Lactobacillales</taxon>
        <taxon>Lactobacillaceae</taxon>
        <taxon>Lentilactobacillus</taxon>
    </lineage>
</organism>
<evidence type="ECO:0000313" key="4">
    <source>
        <dbReference type="Proteomes" id="UP000052013"/>
    </source>
</evidence>
<evidence type="ECO:0000256" key="1">
    <source>
        <dbReference type="SAM" id="MobiDB-lite"/>
    </source>
</evidence>
<dbReference type="AlphaFoldDB" id="A0A0R1SQN6"/>
<evidence type="ECO:0000256" key="2">
    <source>
        <dbReference type="SAM" id="SignalP"/>
    </source>
</evidence>
<keyword evidence="3" id="KW-0449">Lipoprotein</keyword>
<dbReference type="PATRIC" id="fig|1423739.3.peg.2477"/>
<dbReference type="EMBL" id="AZEY01000023">
    <property type="protein sequence ID" value="KRL68565.1"/>
    <property type="molecule type" value="Genomic_DNA"/>
</dbReference>